<dbReference type="AlphaFoldDB" id="A0A0F6SF28"/>
<sequence>MVWLSIGCSHFDTTRVPAARGTLGEEIVRVFCERMASEANPTDVMGLRWKPVCRGEVQPPGDAPRQLVVLMENRERLARALDQVLPEDAIGDDLGFFLGELLPLYDAPEERLPRNTRLLAELLETLRDDREAMEALARIGTREGYRPLRLALGVVRPVLAYEDFDEFANLALRVVSDDPADPADGLAAGEWQEMQRALALEMATLEPPDPVPAGEQTDLEIARELMFTQQDAFGSGTSRWLLIRDARGLALPASGTVVAPFVDMDTDGLADVDVMGRFVDATGSAMADLPRPFRVMGETGIARDPGGRALRSDGSRYFEYLDVDRTLLAAMVRDAGPLFDATTPTALQLSRGVRAILGPEMTLTETYGTETLTYEGPDTSRGSMFDMVYALSEMMHRDTTDRALALVETLMRDHEPETAALVMAADYMLDRSDMHGEAVLEQPNVLWDGLIQIGIEYAQEPGLMEAMIRSFADPRSAQLGEVYGGLMRHRDRITYDPSDPNGDPIGMPLDQRVDRSMPDTQDNESLFQRTIALIDGLNGVQVCNRAGAKLNMTLHIGPISLPLSYPLIGTADECELIRIDNVAEAYALSILGDYELELQDGFLNFMVDAADFLGINVDDALEESSGIEGLTRRPTPEAMARLVFWGLSNETGTESCTPAADGGDCNSTFAGQLFAPVLDRHGNDVVATYHGTIFAWEQPGFFEGMTPMLEVLHRPEFRYSDAGEYRFGQLITALHRHWASREHWLTQRTNPTGANFSFQDGGMRYEELVADGFVEGRLLERLQRAAAVTDAVEVEPGRDGLRVLAEASMDLIDPARNAGLATRDGRTTIPTNDGAREFAVTPLLLVLDGLRNMDRDLDASPDRRDPWRTARDRLATQFLGTRPLGDQATFTNRRGRAILLTILPFLRERLAEHRAAGDLVEWSRDLVPDTEEMMRSPLVWSGVRFLDRVQDDAEARDALSRLIGYLVNEASTNDAFAATLYAGADLLQVLEDDETILPLVHALSQALAPDALDYVAGMDDDGVLDIEHSVANDGLGLIRSVQARDTRRTLRQILANLVQLTDPDDGRTPLEEILDVIGEINRATPGAGGTFDAEDYEATFDATRGFMTDEVRGLERLFDVVQARDIR</sequence>
<organism evidence="1 2">
    <name type="scientific">Sandaracinus amylolyticus</name>
    <dbReference type="NCBI Taxonomy" id="927083"/>
    <lineage>
        <taxon>Bacteria</taxon>
        <taxon>Pseudomonadati</taxon>
        <taxon>Myxococcota</taxon>
        <taxon>Polyangia</taxon>
        <taxon>Polyangiales</taxon>
        <taxon>Sandaracinaceae</taxon>
        <taxon>Sandaracinus</taxon>
    </lineage>
</organism>
<dbReference type="KEGG" id="samy:DB32_003368"/>
<dbReference type="STRING" id="927083.DB32_003368"/>
<dbReference type="EMBL" id="CP011125">
    <property type="protein sequence ID" value="AKF06219.1"/>
    <property type="molecule type" value="Genomic_DNA"/>
</dbReference>
<dbReference type="Proteomes" id="UP000034883">
    <property type="component" value="Chromosome"/>
</dbReference>
<gene>
    <name evidence="1" type="ORF">DB32_003368</name>
</gene>
<evidence type="ECO:0000313" key="2">
    <source>
        <dbReference type="Proteomes" id="UP000034883"/>
    </source>
</evidence>
<reference evidence="1 2" key="1">
    <citation type="submission" date="2015-03" db="EMBL/GenBank/DDBJ databases">
        <title>Genome assembly of Sandaracinus amylolyticus DSM 53668.</title>
        <authorList>
            <person name="Sharma G."/>
            <person name="Subramanian S."/>
        </authorList>
    </citation>
    <scope>NUCLEOTIDE SEQUENCE [LARGE SCALE GENOMIC DNA]</scope>
    <source>
        <strain evidence="1 2">DSM 53668</strain>
    </source>
</reference>
<accession>A0A0F6SF28</accession>
<proteinExistence type="predicted"/>
<name>A0A0F6SF28_9BACT</name>
<protein>
    <submittedName>
        <fullName evidence="1">Uncharacterized protein</fullName>
    </submittedName>
</protein>
<evidence type="ECO:0000313" key="1">
    <source>
        <dbReference type="EMBL" id="AKF06219.1"/>
    </source>
</evidence>
<keyword evidence="2" id="KW-1185">Reference proteome</keyword>